<dbReference type="SUPFAM" id="SSF53300">
    <property type="entry name" value="vWA-like"/>
    <property type="match status" value="1"/>
</dbReference>
<protein>
    <recommendedName>
        <fullName evidence="5">Mg-protoporphyrin IX chelatase</fullName>
    </recommendedName>
</protein>
<dbReference type="EMBL" id="FZOC01000003">
    <property type="protein sequence ID" value="SNR90310.1"/>
    <property type="molecule type" value="Genomic_DNA"/>
</dbReference>
<evidence type="ECO:0000313" key="10">
    <source>
        <dbReference type="Proteomes" id="UP000198324"/>
    </source>
</evidence>
<dbReference type="CDD" id="cd01451">
    <property type="entry name" value="vWA_Magnesium_chelatase"/>
    <property type="match status" value="1"/>
</dbReference>
<evidence type="ECO:0000313" key="9">
    <source>
        <dbReference type="EMBL" id="SNR90310.1"/>
    </source>
</evidence>
<dbReference type="InterPro" id="IPR041702">
    <property type="entry name" value="BchD/ChlD_VWA"/>
</dbReference>
<evidence type="ECO:0000259" key="8">
    <source>
        <dbReference type="PROSITE" id="PS50234"/>
    </source>
</evidence>
<comment type="similarity">
    <text evidence="2">Belongs to the Mg-chelatase subunits D/I family.</text>
</comment>
<dbReference type="InterPro" id="IPR052989">
    <property type="entry name" value="Mg-chelatase_DI-like"/>
</dbReference>
<accession>A0A239A439</accession>
<evidence type="ECO:0000256" key="3">
    <source>
        <dbReference type="ARBA" id="ARBA00022741"/>
    </source>
</evidence>
<dbReference type="RefSeq" id="WP_089273909.1">
    <property type="nucleotide sequence ID" value="NZ_FZOC01000003.1"/>
</dbReference>
<dbReference type="PANTHER" id="PTHR35023:SF1">
    <property type="entry name" value="MG-PROTOPORPHYRIN IX CHELATASE"/>
    <property type="match status" value="1"/>
</dbReference>
<organism evidence="9 10">
    <name type="scientific">Humidesulfovibrio mexicanus</name>
    <dbReference type="NCBI Taxonomy" id="147047"/>
    <lineage>
        <taxon>Bacteria</taxon>
        <taxon>Pseudomonadati</taxon>
        <taxon>Thermodesulfobacteriota</taxon>
        <taxon>Desulfovibrionia</taxon>
        <taxon>Desulfovibrionales</taxon>
        <taxon>Desulfovibrionaceae</taxon>
        <taxon>Humidesulfovibrio</taxon>
    </lineage>
</organism>
<dbReference type="SMART" id="SM00382">
    <property type="entry name" value="AAA"/>
    <property type="match status" value="1"/>
</dbReference>
<dbReference type="Pfam" id="PF01078">
    <property type="entry name" value="Mg_chelatase"/>
    <property type="match status" value="1"/>
</dbReference>
<dbReference type="Gene3D" id="3.40.50.410">
    <property type="entry name" value="von Willebrand factor, type A domain"/>
    <property type="match status" value="1"/>
</dbReference>
<dbReference type="Gene3D" id="3.40.50.300">
    <property type="entry name" value="P-loop containing nucleotide triphosphate hydrolases"/>
    <property type="match status" value="1"/>
</dbReference>
<feature type="compositionally biased region" description="Acidic residues" evidence="7">
    <location>
        <begin position="373"/>
        <end position="393"/>
    </location>
</feature>
<gene>
    <name evidence="9" type="ORF">SAMN04488503_1814</name>
</gene>
<dbReference type="AlphaFoldDB" id="A0A239A439"/>
<feature type="region of interest" description="Disordered" evidence="7">
    <location>
        <begin position="423"/>
        <end position="453"/>
    </location>
</feature>
<dbReference type="PROSITE" id="PS50234">
    <property type="entry name" value="VWFA"/>
    <property type="match status" value="1"/>
</dbReference>
<feature type="region of interest" description="Disordered" evidence="7">
    <location>
        <begin position="320"/>
        <end position="398"/>
    </location>
</feature>
<sequence length="704" mass="76364">MPARRPAYPFTAIVGQERLKRALLACAVCPQIGGVLARGQKGTAKSTAVRALAALLPHVEVVRACPFSCAPEGPHCPDCAARFHAGQALPTDWRPARLVELPLGATEDRVCGALDLEAAIRHGRARLEPGLLARANRGLLYVDEVNLLADHLVDALLDAASLGENVVEREGVSLRHPARFVLVGTMNPEEGEIRPQLLDRFGLCVELSAPEDIDARVEVLRRRAAFEADPKAFAEAWAGEERACARAIVEARHALPLVRFPAALMRRASELCREAFVAGHRADIALRLTARALAALAGREDVRDGDLDEAAELALVHRRRMAPPPPPEQPEQSDQPDQKDQQEDQHRHESEQEQQERQTGPQQAEPRPMDASANEDEGDLDQPDESESDESESEGASASAVLETIFPVGAAFRVAPLDYRKDRVQRTGSGRRTRSRTSQKAGRTVKARPHPEPTDLALDATLRAAAPHQLRRRAAMAAAADVAELAADVALLVRGADLRQRVRERRMGHFVVFVVDASGSMGAGRRMVEVKGAVLSLLLDAYQKRDKVALAAFRGQGAELLLPPTSSVDLAYRLLEELPTGGKTPLVHGLSLGHELLARQLRRDPTCLPLLVVISDGRANVSAAGGKPLEEVRLAARAIAGDARIRSLVVDVERAGLVRFGLARDLAQELGAQYRRIEDLKARDLVDAVRGARRWGDPQHGGVG</sequence>
<dbReference type="NCBIfam" id="TIGR02442">
    <property type="entry name" value="Cob-chelat-sub"/>
    <property type="match status" value="1"/>
</dbReference>
<dbReference type="InterPro" id="IPR027417">
    <property type="entry name" value="P-loop_NTPase"/>
</dbReference>
<dbReference type="OrthoDB" id="9775079at2"/>
<dbReference type="GO" id="GO:0005524">
    <property type="term" value="F:ATP binding"/>
    <property type="evidence" value="ECO:0007669"/>
    <property type="project" value="UniProtKB-KW"/>
</dbReference>
<name>A0A239A439_9BACT</name>
<dbReference type="InterPro" id="IPR003593">
    <property type="entry name" value="AAA+_ATPase"/>
</dbReference>
<evidence type="ECO:0000256" key="5">
    <source>
        <dbReference type="ARBA" id="ARBA00030759"/>
    </source>
</evidence>
<evidence type="ECO:0000256" key="7">
    <source>
        <dbReference type="SAM" id="MobiDB-lite"/>
    </source>
</evidence>
<dbReference type="InterPro" id="IPR000523">
    <property type="entry name" value="Mg_chelatse_chII-like_cat_dom"/>
</dbReference>
<evidence type="ECO:0000256" key="6">
    <source>
        <dbReference type="ARBA" id="ARBA00053551"/>
    </source>
</evidence>
<dbReference type="Gene3D" id="1.10.8.80">
    <property type="entry name" value="Magnesium chelatase subunit I, C-Terminal domain"/>
    <property type="match status" value="1"/>
</dbReference>
<evidence type="ECO:0000256" key="1">
    <source>
        <dbReference type="ARBA" id="ARBA00004800"/>
    </source>
</evidence>
<feature type="domain" description="VWFA" evidence="8">
    <location>
        <begin position="510"/>
        <end position="652"/>
    </location>
</feature>
<dbReference type="Pfam" id="PF13519">
    <property type="entry name" value="VWA_2"/>
    <property type="match status" value="1"/>
</dbReference>
<dbReference type="InterPro" id="IPR041628">
    <property type="entry name" value="ChlI/MoxR_AAA_lid"/>
</dbReference>
<dbReference type="SUPFAM" id="SSF52540">
    <property type="entry name" value="P-loop containing nucleoside triphosphate hydrolases"/>
    <property type="match status" value="1"/>
</dbReference>
<comment type="function">
    <text evidence="6">Involved in bacteriochlorophyll biosynthesis; introduces a magnesium ion into protoporphyrin IX to yield Mg-protoporphyrin IX.</text>
</comment>
<feature type="compositionally biased region" description="Basic and acidic residues" evidence="7">
    <location>
        <begin position="336"/>
        <end position="356"/>
    </location>
</feature>
<dbReference type="Pfam" id="PF17863">
    <property type="entry name" value="AAA_lid_2"/>
    <property type="match status" value="1"/>
</dbReference>
<dbReference type="InterPro" id="IPR002035">
    <property type="entry name" value="VWF_A"/>
</dbReference>
<dbReference type="Proteomes" id="UP000198324">
    <property type="component" value="Unassembled WGS sequence"/>
</dbReference>
<reference evidence="9 10" key="1">
    <citation type="submission" date="2017-06" db="EMBL/GenBank/DDBJ databases">
        <authorList>
            <person name="Kim H.J."/>
            <person name="Triplett B.A."/>
        </authorList>
    </citation>
    <scope>NUCLEOTIDE SEQUENCE [LARGE SCALE GENOMIC DNA]</scope>
    <source>
        <strain evidence="9 10">DSM 13116</strain>
    </source>
</reference>
<evidence type="ECO:0000256" key="2">
    <source>
        <dbReference type="ARBA" id="ARBA00005799"/>
    </source>
</evidence>
<dbReference type="InterPro" id="IPR012804">
    <property type="entry name" value="Cob_chelat_sub_put"/>
</dbReference>
<dbReference type="InterPro" id="IPR036465">
    <property type="entry name" value="vWFA_dom_sf"/>
</dbReference>
<proteinExistence type="inferred from homology"/>
<keyword evidence="10" id="KW-1185">Reference proteome</keyword>
<keyword evidence="3" id="KW-0547">Nucleotide-binding</keyword>
<comment type="pathway">
    <text evidence="1">Porphyrin-containing compound metabolism; bacteriochlorophyll biosynthesis.</text>
</comment>
<feature type="compositionally biased region" description="Basic residues" evidence="7">
    <location>
        <begin position="429"/>
        <end position="448"/>
    </location>
</feature>
<dbReference type="PANTHER" id="PTHR35023">
    <property type="entry name" value="CHELATASE-RELATED"/>
    <property type="match status" value="1"/>
</dbReference>
<evidence type="ECO:0000256" key="4">
    <source>
        <dbReference type="ARBA" id="ARBA00022840"/>
    </source>
</evidence>
<dbReference type="SMART" id="SM00327">
    <property type="entry name" value="VWA"/>
    <property type="match status" value="1"/>
</dbReference>
<keyword evidence="4" id="KW-0067">ATP-binding</keyword>